<sequence>MQDIHPEVVQAFGNRVRVRVCGILIEKDSILLVNHRGLNKSNLFWCPPGGGIQFGESAAESLQREFREETGLEIDVLDFLCVNEYSSQALQAVELFFLVRRTGGHIATGTDPELKQQIIREVKFMTIQEIRNYLPAEVHNLFSYCSTLADIYQLKGNFLTKNA</sequence>
<organism evidence="4 5">
    <name type="scientific">Rhodocytophaga aerolata</name>
    <dbReference type="NCBI Taxonomy" id="455078"/>
    <lineage>
        <taxon>Bacteria</taxon>
        <taxon>Pseudomonadati</taxon>
        <taxon>Bacteroidota</taxon>
        <taxon>Cytophagia</taxon>
        <taxon>Cytophagales</taxon>
        <taxon>Rhodocytophagaceae</taxon>
        <taxon>Rhodocytophaga</taxon>
    </lineage>
</organism>
<proteinExistence type="predicted"/>
<dbReference type="Pfam" id="PF00293">
    <property type="entry name" value="NUDIX"/>
    <property type="match status" value="1"/>
</dbReference>
<comment type="cofactor">
    <cofactor evidence="1">
        <name>Mg(2+)</name>
        <dbReference type="ChEBI" id="CHEBI:18420"/>
    </cofactor>
</comment>
<gene>
    <name evidence="4" type="ORF">Q0590_12885</name>
</gene>
<evidence type="ECO:0000256" key="2">
    <source>
        <dbReference type="ARBA" id="ARBA00022801"/>
    </source>
</evidence>
<dbReference type="CDD" id="cd18880">
    <property type="entry name" value="NUDIX_ADPRase"/>
    <property type="match status" value="1"/>
</dbReference>
<dbReference type="Gene3D" id="3.90.79.10">
    <property type="entry name" value="Nucleoside Triphosphate Pyrophosphohydrolase"/>
    <property type="match status" value="1"/>
</dbReference>
<dbReference type="PROSITE" id="PS51462">
    <property type="entry name" value="NUDIX"/>
    <property type="match status" value="1"/>
</dbReference>
<dbReference type="SUPFAM" id="SSF55811">
    <property type="entry name" value="Nudix"/>
    <property type="match status" value="1"/>
</dbReference>
<name>A0ABT8R500_9BACT</name>
<evidence type="ECO:0000313" key="5">
    <source>
        <dbReference type="Proteomes" id="UP001168528"/>
    </source>
</evidence>
<reference evidence="4" key="1">
    <citation type="submission" date="2023-07" db="EMBL/GenBank/DDBJ databases">
        <title>The genome sequence of Rhodocytophaga aerolata KACC 12507.</title>
        <authorList>
            <person name="Zhang X."/>
        </authorList>
    </citation>
    <scope>NUCLEOTIDE SEQUENCE</scope>
    <source>
        <strain evidence="4">KACC 12507</strain>
    </source>
</reference>
<dbReference type="RefSeq" id="WP_302037959.1">
    <property type="nucleotide sequence ID" value="NZ_JAUKPO010000006.1"/>
</dbReference>
<evidence type="ECO:0000313" key="4">
    <source>
        <dbReference type="EMBL" id="MDO1447157.1"/>
    </source>
</evidence>
<dbReference type="EMBL" id="JAUKPO010000006">
    <property type="protein sequence ID" value="MDO1447157.1"/>
    <property type="molecule type" value="Genomic_DNA"/>
</dbReference>
<accession>A0ABT8R500</accession>
<dbReference type="PRINTS" id="PR00502">
    <property type="entry name" value="NUDIXFAMILY"/>
</dbReference>
<dbReference type="InterPro" id="IPR020476">
    <property type="entry name" value="Nudix_hydrolase"/>
</dbReference>
<dbReference type="InterPro" id="IPR000086">
    <property type="entry name" value="NUDIX_hydrolase_dom"/>
</dbReference>
<keyword evidence="2 4" id="KW-0378">Hydrolase</keyword>
<evidence type="ECO:0000259" key="3">
    <source>
        <dbReference type="PROSITE" id="PS51462"/>
    </source>
</evidence>
<comment type="caution">
    <text evidence="4">The sequence shown here is derived from an EMBL/GenBank/DDBJ whole genome shotgun (WGS) entry which is preliminary data.</text>
</comment>
<dbReference type="GO" id="GO:0016787">
    <property type="term" value="F:hydrolase activity"/>
    <property type="evidence" value="ECO:0007669"/>
    <property type="project" value="UniProtKB-KW"/>
</dbReference>
<evidence type="ECO:0000256" key="1">
    <source>
        <dbReference type="ARBA" id="ARBA00001946"/>
    </source>
</evidence>
<dbReference type="Proteomes" id="UP001168528">
    <property type="component" value="Unassembled WGS sequence"/>
</dbReference>
<dbReference type="PANTHER" id="PTHR43046">
    <property type="entry name" value="GDP-MANNOSE MANNOSYL HYDROLASE"/>
    <property type="match status" value="1"/>
</dbReference>
<dbReference type="PANTHER" id="PTHR43046:SF16">
    <property type="entry name" value="ADP-RIBOSE PYROPHOSPHATASE YJHB-RELATED"/>
    <property type="match status" value="1"/>
</dbReference>
<dbReference type="EC" id="3.6.-.-" evidence="4"/>
<feature type="domain" description="Nudix hydrolase" evidence="3">
    <location>
        <begin position="16"/>
        <end position="149"/>
    </location>
</feature>
<dbReference type="InterPro" id="IPR015797">
    <property type="entry name" value="NUDIX_hydrolase-like_dom_sf"/>
</dbReference>
<keyword evidence="5" id="KW-1185">Reference proteome</keyword>
<protein>
    <submittedName>
        <fullName evidence="4">NUDIX hydrolase</fullName>
        <ecNumber evidence="4">3.6.-.-</ecNumber>
    </submittedName>
</protein>